<feature type="compositionally biased region" description="Low complexity" evidence="2">
    <location>
        <begin position="198"/>
        <end position="208"/>
    </location>
</feature>
<evidence type="ECO:0000256" key="2">
    <source>
        <dbReference type="SAM" id="MobiDB-lite"/>
    </source>
</evidence>
<proteinExistence type="predicted"/>
<dbReference type="Gene3D" id="6.10.250.3150">
    <property type="match status" value="1"/>
</dbReference>
<dbReference type="Proteomes" id="UP000662939">
    <property type="component" value="Chromosome"/>
</dbReference>
<protein>
    <recommendedName>
        <fullName evidence="3">ARB-07466-like C-terminal domain-containing protein</fullName>
    </recommendedName>
</protein>
<feature type="region of interest" description="Disordered" evidence="2">
    <location>
        <begin position="1"/>
        <end position="32"/>
    </location>
</feature>
<feature type="region of interest" description="Disordered" evidence="2">
    <location>
        <begin position="198"/>
        <end position="235"/>
    </location>
</feature>
<feature type="domain" description="ARB-07466-like C-terminal" evidence="3">
    <location>
        <begin position="243"/>
        <end position="350"/>
    </location>
</feature>
<dbReference type="InterPro" id="IPR058593">
    <property type="entry name" value="ARB_07466-like_C"/>
</dbReference>
<dbReference type="KEGG" id="nav:JQS30_10660"/>
<dbReference type="AlphaFoldDB" id="A0A895XKC3"/>
<dbReference type="Pfam" id="PF26571">
    <property type="entry name" value="VldE"/>
    <property type="match status" value="1"/>
</dbReference>
<keyword evidence="1" id="KW-0175">Coiled coil</keyword>
<evidence type="ECO:0000313" key="4">
    <source>
        <dbReference type="EMBL" id="QSB04262.1"/>
    </source>
</evidence>
<dbReference type="RefSeq" id="WP_213170260.1">
    <property type="nucleotide sequence ID" value="NZ_CP070496.1"/>
</dbReference>
<accession>A0A895XKC3</accession>
<evidence type="ECO:0000256" key="1">
    <source>
        <dbReference type="SAM" id="Coils"/>
    </source>
</evidence>
<dbReference type="EMBL" id="CP070496">
    <property type="protein sequence ID" value="QSB04262.1"/>
    <property type="molecule type" value="Genomic_DNA"/>
</dbReference>
<keyword evidence="5" id="KW-1185">Reference proteome</keyword>
<feature type="compositionally biased region" description="Polar residues" evidence="2">
    <location>
        <begin position="1"/>
        <end position="14"/>
    </location>
</feature>
<name>A0A895XKC3_9ACTN</name>
<feature type="compositionally biased region" description="Basic and acidic residues" evidence="2">
    <location>
        <begin position="18"/>
        <end position="29"/>
    </location>
</feature>
<sequence length="359" mass="39055">MTEAGNNRNRSLSGASPEPRHNAASEVRRASGQGLRKLPVIALAALLLVTTPIGNAVADPPGDDSASSELSSAIEDFLNAEDELAALKQEEKDLERELEDSREMVEELEAELGEFAALIFTTSDLHSTSALLSSENPEDMIHALTTLDFLGDSRARRIDELTEALADFEARQEALDDIIAEQADILIQMEDARNAAARELAASGGDAAQGPSPGDFRRADPVPRNPDGSLPYESCSMNDPTTNGCLTPRTLHALEQATIAGFGRYTACFRHEASGEHPQGRACDFSASPNNFGGHAYGDDKAYGDNLAAWFVENSNELGVQYVIWYRQIWFPSSGWRHYNLAYGDPNTDHTNHVHVSIR</sequence>
<evidence type="ECO:0000313" key="5">
    <source>
        <dbReference type="Proteomes" id="UP000662939"/>
    </source>
</evidence>
<evidence type="ECO:0000259" key="3">
    <source>
        <dbReference type="Pfam" id="PF26571"/>
    </source>
</evidence>
<feature type="coiled-coil region" evidence="1">
    <location>
        <begin position="70"/>
        <end position="118"/>
    </location>
</feature>
<gene>
    <name evidence="4" type="ORF">JQS30_10660</name>
</gene>
<reference evidence="4" key="1">
    <citation type="submission" date="2021-02" db="EMBL/GenBank/DDBJ databases">
        <title>Natronoglycomyces albus gen. nov., sp. nov, a haloalkaliphilic actinobacterium from a soda solonchak soil.</title>
        <authorList>
            <person name="Sorokin D.Y."/>
            <person name="Khijniak T.V."/>
            <person name="Zakharycheva A.P."/>
            <person name="Boueva O.V."/>
            <person name="Ariskina E.V."/>
            <person name="Hahnke R.L."/>
            <person name="Bunk B."/>
            <person name="Sproer C."/>
            <person name="Schumann P."/>
            <person name="Evtushenko L.I."/>
            <person name="Kublanov I.V."/>
        </authorList>
    </citation>
    <scope>NUCLEOTIDE SEQUENCE</scope>
    <source>
        <strain evidence="4">DSM 106290</strain>
    </source>
</reference>
<organism evidence="4 5">
    <name type="scientific">Natronoglycomyces albus</name>
    <dbReference type="NCBI Taxonomy" id="2811108"/>
    <lineage>
        <taxon>Bacteria</taxon>
        <taxon>Bacillati</taxon>
        <taxon>Actinomycetota</taxon>
        <taxon>Actinomycetes</taxon>
        <taxon>Glycomycetales</taxon>
        <taxon>Glycomycetaceae</taxon>
        <taxon>Natronoglycomyces</taxon>
    </lineage>
</organism>